<feature type="domain" description="Phospholipid/glycerol acyltransferase" evidence="8">
    <location>
        <begin position="192"/>
        <end position="301"/>
    </location>
</feature>
<evidence type="ECO:0000256" key="4">
    <source>
        <dbReference type="ARBA" id="ARBA00022989"/>
    </source>
</evidence>
<dbReference type="EMBL" id="DRTH01000130">
    <property type="protein sequence ID" value="HHF08569.1"/>
    <property type="molecule type" value="Genomic_DNA"/>
</dbReference>
<dbReference type="InterPro" id="IPR007318">
    <property type="entry name" value="Phopholipid_MeTrfase"/>
</dbReference>
<keyword evidence="3 7" id="KW-0812">Transmembrane</keyword>
<organism evidence="9">
    <name type="scientific">Kosmotoga arenicorallina</name>
    <dbReference type="NCBI Taxonomy" id="688066"/>
    <lineage>
        <taxon>Bacteria</taxon>
        <taxon>Thermotogati</taxon>
        <taxon>Thermotogota</taxon>
        <taxon>Thermotogae</taxon>
        <taxon>Kosmotogales</taxon>
        <taxon>Kosmotogaceae</taxon>
        <taxon>Kosmotoga</taxon>
    </lineage>
</organism>
<dbReference type="PANTHER" id="PTHR10434:SF11">
    <property type="entry name" value="1-ACYL-SN-GLYCEROL-3-PHOSPHATE ACYLTRANSFERASE"/>
    <property type="match status" value="1"/>
</dbReference>
<evidence type="ECO:0000259" key="8">
    <source>
        <dbReference type="SMART" id="SM00563"/>
    </source>
</evidence>
<keyword evidence="4 7" id="KW-1133">Transmembrane helix</keyword>
<sequence length="504" mass="58916">ALCAAETIVFWLLIPLTIISTGSPLSLPIAFLGWVVVAFGVFLAFYSSLIMLFDGGGAPYYFYAPKKLVISGPYRFLRHPLYLAYLLFLAGLLISNWSLVGLYLLFGIGLLIVFYVFIFEERKLMENFEKFREYAKKVPAFIPLPGKYIPFDYSRSVPWQYIFLNLLMKFLVQIIVWPKVVNSKALKSKGPHVIAILHQTHYDGPLVYYAVNRYFRFVSTALYFDRIPFMWKVGIIPVKRYTVDFLAMKRIIETIRNGFDIGIAPEAARTWDGEPICIRKEIWKLLRKLNIPVIPVKFYGIQRLWPRWSNRIRLGRATIEFGDPVSPEDQHFEEKIKGFLTKPDPTFELPYRDYRGIEKLLWRCPKCGTIGSIRSAKHAFYCDKCGKKYVKPTVNEVIELHKKIRPDYMPVKFPVSDTVLLNNKKVSGQMYEDRMKLGNLVIEFDKLRTSSIERNEENIFGTPNELIRFIPETSPLMWKEIVDYQIRFVLGNENFHTYYWDLSR</sequence>
<protein>
    <submittedName>
        <fullName evidence="9">Glycerol acyltransferase</fullName>
    </submittedName>
</protein>
<keyword evidence="2" id="KW-0808">Transferase</keyword>
<gene>
    <name evidence="9" type="ORF">ENL26_02195</name>
</gene>
<dbReference type="SMART" id="SM00563">
    <property type="entry name" value="PlsC"/>
    <property type="match status" value="1"/>
</dbReference>
<dbReference type="Pfam" id="PF04191">
    <property type="entry name" value="PEMT"/>
    <property type="match status" value="1"/>
</dbReference>
<reference evidence="9" key="1">
    <citation type="journal article" date="2020" name="mSystems">
        <title>Genome- and Community-Level Interaction Insights into Carbon Utilization and Element Cycling Functions of Hydrothermarchaeota in Hydrothermal Sediment.</title>
        <authorList>
            <person name="Zhou Z."/>
            <person name="Liu Y."/>
            <person name="Xu W."/>
            <person name="Pan J."/>
            <person name="Luo Z.H."/>
            <person name="Li M."/>
        </authorList>
    </citation>
    <scope>NUCLEOTIDE SEQUENCE [LARGE SCALE GENOMIC DNA]</scope>
    <source>
        <strain evidence="9">HyVt-80</strain>
    </source>
</reference>
<feature type="non-terminal residue" evidence="9">
    <location>
        <position position="1"/>
    </location>
</feature>
<dbReference type="Pfam" id="PF01553">
    <property type="entry name" value="Acyltransferase"/>
    <property type="match status" value="1"/>
</dbReference>
<dbReference type="Proteomes" id="UP000886129">
    <property type="component" value="Unassembled WGS sequence"/>
</dbReference>
<dbReference type="GO" id="GO:0003841">
    <property type="term" value="F:1-acylglycerol-3-phosphate O-acyltransferase activity"/>
    <property type="evidence" value="ECO:0007669"/>
    <property type="project" value="TreeGrafter"/>
</dbReference>
<comment type="subcellular location">
    <subcellularLocation>
        <location evidence="1">Endomembrane system</location>
        <topology evidence="1">Multi-pass membrane protein</topology>
    </subcellularLocation>
</comment>
<dbReference type="GO" id="GO:0012505">
    <property type="term" value="C:endomembrane system"/>
    <property type="evidence" value="ECO:0007669"/>
    <property type="project" value="UniProtKB-SubCell"/>
</dbReference>
<evidence type="ECO:0000256" key="5">
    <source>
        <dbReference type="ARBA" id="ARBA00023136"/>
    </source>
</evidence>
<dbReference type="SUPFAM" id="SSF69593">
    <property type="entry name" value="Glycerol-3-phosphate (1)-acyltransferase"/>
    <property type="match status" value="1"/>
</dbReference>
<feature type="transmembrane region" description="Helical" evidence="7">
    <location>
        <begin position="76"/>
        <end position="94"/>
    </location>
</feature>
<evidence type="ECO:0000256" key="6">
    <source>
        <dbReference type="ARBA" id="ARBA00023315"/>
    </source>
</evidence>
<name>A0A7C5HWP1_9BACT</name>
<feature type="transmembrane region" description="Helical" evidence="7">
    <location>
        <begin position="31"/>
        <end position="55"/>
    </location>
</feature>
<feature type="transmembrane region" description="Helical" evidence="7">
    <location>
        <begin position="7"/>
        <end position="25"/>
    </location>
</feature>
<evidence type="ECO:0000256" key="3">
    <source>
        <dbReference type="ARBA" id="ARBA00022692"/>
    </source>
</evidence>
<dbReference type="Gene3D" id="1.20.120.1630">
    <property type="match status" value="1"/>
</dbReference>
<evidence type="ECO:0000256" key="2">
    <source>
        <dbReference type="ARBA" id="ARBA00022679"/>
    </source>
</evidence>
<comment type="caution">
    <text evidence="9">The sequence shown here is derived from an EMBL/GenBank/DDBJ whole genome shotgun (WGS) entry which is preliminary data.</text>
</comment>
<accession>A0A7C5HWP1</accession>
<evidence type="ECO:0000256" key="7">
    <source>
        <dbReference type="SAM" id="Phobius"/>
    </source>
</evidence>
<feature type="transmembrane region" description="Helical" evidence="7">
    <location>
        <begin position="100"/>
        <end position="119"/>
    </location>
</feature>
<proteinExistence type="predicted"/>
<evidence type="ECO:0000313" key="9">
    <source>
        <dbReference type="EMBL" id="HHF08569.1"/>
    </source>
</evidence>
<dbReference type="CDD" id="cd07989">
    <property type="entry name" value="LPLAT_AGPAT-like"/>
    <property type="match status" value="1"/>
</dbReference>
<dbReference type="GO" id="GO:0006654">
    <property type="term" value="P:phosphatidic acid biosynthetic process"/>
    <property type="evidence" value="ECO:0007669"/>
    <property type="project" value="TreeGrafter"/>
</dbReference>
<dbReference type="InterPro" id="IPR002123">
    <property type="entry name" value="Plipid/glycerol_acylTrfase"/>
</dbReference>
<dbReference type="AlphaFoldDB" id="A0A7C5HWP1"/>
<keyword evidence="6 9" id="KW-0012">Acyltransferase</keyword>
<keyword evidence="5 7" id="KW-0472">Membrane</keyword>
<dbReference type="PANTHER" id="PTHR10434">
    <property type="entry name" value="1-ACYL-SN-GLYCEROL-3-PHOSPHATE ACYLTRANSFERASE"/>
    <property type="match status" value="1"/>
</dbReference>
<evidence type="ECO:0000256" key="1">
    <source>
        <dbReference type="ARBA" id="ARBA00004127"/>
    </source>
</evidence>